<protein>
    <submittedName>
        <fullName evidence="1">Uncharacterized protein</fullName>
    </submittedName>
</protein>
<organism evidence="1 2">
    <name type="scientific">Mizuhopecten yessoensis</name>
    <name type="common">Japanese scallop</name>
    <name type="synonym">Patinopecten yessoensis</name>
    <dbReference type="NCBI Taxonomy" id="6573"/>
    <lineage>
        <taxon>Eukaryota</taxon>
        <taxon>Metazoa</taxon>
        <taxon>Spiralia</taxon>
        <taxon>Lophotrochozoa</taxon>
        <taxon>Mollusca</taxon>
        <taxon>Bivalvia</taxon>
        <taxon>Autobranchia</taxon>
        <taxon>Pteriomorphia</taxon>
        <taxon>Pectinida</taxon>
        <taxon>Pectinoidea</taxon>
        <taxon>Pectinidae</taxon>
        <taxon>Mizuhopecten</taxon>
    </lineage>
</organism>
<evidence type="ECO:0000313" key="1">
    <source>
        <dbReference type="EMBL" id="OWF44072.1"/>
    </source>
</evidence>
<name>A0A210Q5P5_MIZYE</name>
<dbReference type="AlphaFoldDB" id="A0A210Q5P5"/>
<dbReference type="EMBL" id="NEDP02004925">
    <property type="protein sequence ID" value="OWF44072.1"/>
    <property type="molecule type" value="Genomic_DNA"/>
</dbReference>
<proteinExistence type="predicted"/>
<gene>
    <name evidence="1" type="ORF">KP79_PYT21116</name>
</gene>
<dbReference type="Proteomes" id="UP000242188">
    <property type="component" value="Unassembled WGS sequence"/>
</dbReference>
<evidence type="ECO:0000313" key="2">
    <source>
        <dbReference type="Proteomes" id="UP000242188"/>
    </source>
</evidence>
<comment type="caution">
    <text evidence="1">The sequence shown here is derived from an EMBL/GenBank/DDBJ whole genome shotgun (WGS) entry which is preliminary data.</text>
</comment>
<reference evidence="1 2" key="1">
    <citation type="journal article" date="2017" name="Nat. Ecol. Evol.">
        <title>Scallop genome provides insights into evolution of bilaterian karyotype and development.</title>
        <authorList>
            <person name="Wang S."/>
            <person name="Zhang J."/>
            <person name="Jiao W."/>
            <person name="Li J."/>
            <person name="Xun X."/>
            <person name="Sun Y."/>
            <person name="Guo X."/>
            <person name="Huan P."/>
            <person name="Dong B."/>
            <person name="Zhang L."/>
            <person name="Hu X."/>
            <person name="Sun X."/>
            <person name="Wang J."/>
            <person name="Zhao C."/>
            <person name="Wang Y."/>
            <person name="Wang D."/>
            <person name="Huang X."/>
            <person name="Wang R."/>
            <person name="Lv J."/>
            <person name="Li Y."/>
            <person name="Zhang Z."/>
            <person name="Liu B."/>
            <person name="Lu W."/>
            <person name="Hui Y."/>
            <person name="Liang J."/>
            <person name="Zhou Z."/>
            <person name="Hou R."/>
            <person name="Li X."/>
            <person name="Liu Y."/>
            <person name="Li H."/>
            <person name="Ning X."/>
            <person name="Lin Y."/>
            <person name="Zhao L."/>
            <person name="Xing Q."/>
            <person name="Dou J."/>
            <person name="Li Y."/>
            <person name="Mao J."/>
            <person name="Guo H."/>
            <person name="Dou H."/>
            <person name="Li T."/>
            <person name="Mu C."/>
            <person name="Jiang W."/>
            <person name="Fu Q."/>
            <person name="Fu X."/>
            <person name="Miao Y."/>
            <person name="Liu J."/>
            <person name="Yu Q."/>
            <person name="Li R."/>
            <person name="Liao H."/>
            <person name="Li X."/>
            <person name="Kong Y."/>
            <person name="Jiang Z."/>
            <person name="Chourrout D."/>
            <person name="Li R."/>
            <person name="Bao Z."/>
        </authorList>
    </citation>
    <scope>NUCLEOTIDE SEQUENCE [LARGE SCALE GENOMIC DNA]</scope>
    <source>
        <strain evidence="1 2">PY_sf001</strain>
    </source>
</reference>
<accession>A0A210Q5P5</accession>
<sequence length="108" mass="11941">MFCGNFRNDSKEQKCYRTKKGIPYDRKQSSLLISGKVSRSYVSLSVNKGLSATLTGVTSRVKPSSETGLRTTCKTQRTTVFRVQRVLCTLPNVNPSRNASSAQSDAQM</sequence>
<keyword evidence="2" id="KW-1185">Reference proteome</keyword>